<proteinExistence type="predicted"/>
<dbReference type="RefSeq" id="WP_107568570.1">
    <property type="nucleotide sequence ID" value="NZ_PYYB01000001.1"/>
</dbReference>
<gene>
    <name evidence="4" type="ORF">C7Y72_09850</name>
</gene>
<name>A0A2T4UL00_9ACTN</name>
<dbReference type="SUPFAM" id="SSF69318">
    <property type="entry name" value="Integrin alpha N-terminal domain"/>
    <property type="match status" value="1"/>
</dbReference>
<accession>A0A2T4UL00</accession>
<dbReference type="EMBL" id="PYYB01000001">
    <property type="protein sequence ID" value="PTL59926.1"/>
    <property type="molecule type" value="Genomic_DNA"/>
</dbReference>
<dbReference type="Proteomes" id="UP000240739">
    <property type="component" value="Unassembled WGS sequence"/>
</dbReference>
<dbReference type="AlphaFoldDB" id="A0A2T4UL00"/>
<comment type="caution">
    <text evidence="4">The sequence shown here is derived from an EMBL/GenBank/DDBJ whole genome shotgun (WGS) entry which is preliminary data.</text>
</comment>
<evidence type="ECO:0000256" key="1">
    <source>
        <dbReference type="ARBA" id="ARBA00022729"/>
    </source>
</evidence>
<keyword evidence="1 3" id="KW-0732">Signal</keyword>
<dbReference type="PANTHER" id="PTHR44103:SF1">
    <property type="entry name" value="PROPROTEIN CONVERTASE P"/>
    <property type="match status" value="1"/>
</dbReference>
<dbReference type="InterPro" id="IPR028994">
    <property type="entry name" value="Integrin_alpha_N"/>
</dbReference>
<organism evidence="4 5">
    <name type="scientific">Paraconexibacter algicola</name>
    <dbReference type="NCBI Taxonomy" id="2133960"/>
    <lineage>
        <taxon>Bacteria</taxon>
        <taxon>Bacillati</taxon>
        <taxon>Actinomycetota</taxon>
        <taxon>Thermoleophilia</taxon>
        <taxon>Solirubrobacterales</taxon>
        <taxon>Paraconexibacteraceae</taxon>
        <taxon>Paraconexibacter</taxon>
    </lineage>
</organism>
<dbReference type="Gene3D" id="2.130.10.130">
    <property type="entry name" value="Integrin alpha, N-terminal"/>
    <property type="match status" value="2"/>
</dbReference>
<dbReference type="OrthoDB" id="877328at2"/>
<dbReference type="InterPro" id="IPR013517">
    <property type="entry name" value="FG-GAP"/>
</dbReference>
<dbReference type="Pfam" id="PF13517">
    <property type="entry name" value="FG-GAP_3"/>
    <property type="match status" value="3"/>
</dbReference>
<dbReference type="PANTHER" id="PTHR44103">
    <property type="entry name" value="PROPROTEIN CONVERTASE P"/>
    <property type="match status" value="1"/>
</dbReference>
<feature type="chain" id="PRO_5015446027" description="VCBS repeat-containing protein" evidence="3">
    <location>
        <begin position="23"/>
        <end position="375"/>
    </location>
</feature>
<evidence type="ECO:0008006" key="6">
    <source>
        <dbReference type="Google" id="ProtNLM"/>
    </source>
</evidence>
<evidence type="ECO:0000313" key="5">
    <source>
        <dbReference type="Proteomes" id="UP000240739"/>
    </source>
</evidence>
<evidence type="ECO:0000313" key="4">
    <source>
        <dbReference type="EMBL" id="PTL59926.1"/>
    </source>
</evidence>
<evidence type="ECO:0000256" key="2">
    <source>
        <dbReference type="SAM" id="MobiDB-lite"/>
    </source>
</evidence>
<reference evidence="4 5" key="1">
    <citation type="submission" date="2018-03" db="EMBL/GenBank/DDBJ databases">
        <title>Aquarubrobacter algicola gen. nov., sp. nov., a novel actinobacterium isolated from shallow eutrophic lake during the end of cyanobacterial harmful algal blooms.</title>
        <authorList>
            <person name="Chun S.J."/>
        </authorList>
    </citation>
    <scope>NUCLEOTIDE SEQUENCE [LARGE SCALE GENOMIC DNA]</scope>
    <source>
        <strain evidence="4 5">Seoho-28</strain>
    </source>
</reference>
<feature type="signal peptide" evidence="3">
    <location>
        <begin position="1"/>
        <end position="22"/>
    </location>
</feature>
<protein>
    <recommendedName>
        <fullName evidence="6">VCBS repeat-containing protein</fullName>
    </recommendedName>
</protein>
<keyword evidence="5" id="KW-1185">Reference proteome</keyword>
<evidence type="ECO:0000256" key="3">
    <source>
        <dbReference type="SAM" id="SignalP"/>
    </source>
</evidence>
<feature type="region of interest" description="Disordered" evidence="2">
    <location>
        <begin position="283"/>
        <end position="302"/>
    </location>
</feature>
<sequence length="375" mass="36901">MRPTVPAVVLALAAVVPATAGAATPTFAPYVSTPTGSGLGPGPAPLATVAADLDADGRPDVVTAGDFGQGELIALRNRGGGDFGAPARVPGTTGAQAVTAGDVDGDGDDDVVAMTATQLVVLRAQDGTLTAGARLGVQLGAQLQVVLTDQDGDGDLDLAVPSFTTVQTFRNDGTGSFTAGPRVPVPGATSLSAVSPADLDGDAARDLLAADGGTGVVHALRGRPDSGYLVSGRVAAAGFGLEDVAAVDLDDDGRDDAAAIGSFSFTLATALGDGRGGFRSPLATLRPGGSGPTSAGVGDLDGDGREDLVVSTIATPAPVLRVHAGDGTVRPPLVASLPTGIAPQNPVIADFTGDGRPDIVVAGPDRIDLLRNTTP</sequence>